<evidence type="ECO:0000259" key="6">
    <source>
        <dbReference type="Pfam" id="PF04932"/>
    </source>
</evidence>
<feature type="transmembrane region" description="Helical" evidence="5">
    <location>
        <begin position="130"/>
        <end position="148"/>
    </location>
</feature>
<feature type="transmembrane region" description="Helical" evidence="5">
    <location>
        <begin position="25"/>
        <end position="58"/>
    </location>
</feature>
<organism evidence="7 8">
    <name type="scientific">Candidatus Thiodiazotropha lotti</name>
    <dbReference type="NCBI Taxonomy" id="2792787"/>
    <lineage>
        <taxon>Bacteria</taxon>
        <taxon>Pseudomonadati</taxon>
        <taxon>Pseudomonadota</taxon>
        <taxon>Gammaproteobacteria</taxon>
        <taxon>Chromatiales</taxon>
        <taxon>Sedimenticolaceae</taxon>
        <taxon>Candidatus Thiodiazotropha</taxon>
    </lineage>
</organism>
<feature type="domain" description="O-antigen ligase-related" evidence="6">
    <location>
        <begin position="212"/>
        <end position="373"/>
    </location>
</feature>
<dbReference type="Gene3D" id="1.10.1760.20">
    <property type="match status" value="1"/>
</dbReference>
<dbReference type="PANTHER" id="PTHR37422">
    <property type="entry name" value="TEICHURONIC ACID BIOSYNTHESIS PROTEIN TUAE"/>
    <property type="match status" value="1"/>
</dbReference>
<dbReference type="AlphaFoldDB" id="A0A9E4K811"/>
<evidence type="ECO:0000256" key="1">
    <source>
        <dbReference type="ARBA" id="ARBA00004141"/>
    </source>
</evidence>
<feature type="transmembrane region" description="Helical" evidence="5">
    <location>
        <begin position="70"/>
        <end position="87"/>
    </location>
</feature>
<evidence type="ECO:0000256" key="2">
    <source>
        <dbReference type="ARBA" id="ARBA00022692"/>
    </source>
</evidence>
<evidence type="ECO:0000313" key="8">
    <source>
        <dbReference type="Proteomes" id="UP000886687"/>
    </source>
</evidence>
<evidence type="ECO:0000256" key="5">
    <source>
        <dbReference type="SAM" id="Phobius"/>
    </source>
</evidence>
<proteinExistence type="predicted"/>
<dbReference type="GO" id="GO:0016874">
    <property type="term" value="F:ligase activity"/>
    <property type="evidence" value="ECO:0007669"/>
    <property type="project" value="UniProtKB-KW"/>
</dbReference>
<sequence>MLQALSPYFKPSRLADSKLQQASDWIGVLGLYIFSFFSLLSIAGANLGLGLMLIGLLLSSDAWRRLPRQFLFWSCLLIIAYIAYRGSEAMAEIPLDHKTQANQARDWALLFLFFIPAWWLSQSPRRIPTALGLILAGFTLGILSALDGESLSQLLQGERSGMHFGKPIIFGFDCAAVILGLIVLAIYRLNPQLKQNRSQQILLVVLIILGILFYTQGLIISQSRGVWLALFFALPTIFLTLKFTRQSKKQPKVSLLMPLAAVGLVLALILALNWDTIQARVSTEQTELGTVVSEGLDEAPLTASTYRLHLWEFGLNKWLERPFTGWGPGTTHALVEAENNPNLKDHRDIGFDHLHNAYLEVVFQLGLVGIMIIALICGLMISKIMEAFRRQRISIYFLAFLFSNFMLIAIYSLTDFRHLHWNWRFYWLIIAGCTYAFTLMTFRPHLERQYRSPKRRDDE</sequence>
<keyword evidence="7" id="KW-0436">Ligase</keyword>
<protein>
    <submittedName>
        <fullName evidence="7">O-antigen ligase family protein</fullName>
    </submittedName>
</protein>
<feature type="transmembrane region" description="Helical" evidence="5">
    <location>
        <begin position="255"/>
        <end position="274"/>
    </location>
</feature>
<evidence type="ECO:0000256" key="4">
    <source>
        <dbReference type="ARBA" id="ARBA00023136"/>
    </source>
</evidence>
<evidence type="ECO:0000313" key="7">
    <source>
        <dbReference type="EMBL" id="MCG7940556.1"/>
    </source>
</evidence>
<keyword evidence="2 5" id="KW-0812">Transmembrane</keyword>
<feature type="transmembrane region" description="Helical" evidence="5">
    <location>
        <begin position="107"/>
        <end position="123"/>
    </location>
</feature>
<feature type="transmembrane region" description="Helical" evidence="5">
    <location>
        <begin position="425"/>
        <end position="446"/>
    </location>
</feature>
<dbReference type="Proteomes" id="UP000886687">
    <property type="component" value="Unassembled WGS sequence"/>
</dbReference>
<dbReference type="InterPro" id="IPR051533">
    <property type="entry name" value="WaaL-like"/>
</dbReference>
<gene>
    <name evidence="7" type="ORF">JAZ04_17105</name>
</gene>
<feature type="transmembrane region" description="Helical" evidence="5">
    <location>
        <begin position="361"/>
        <end position="381"/>
    </location>
</feature>
<dbReference type="EMBL" id="JAEPDI010000013">
    <property type="protein sequence ID" value="MCG7940556.1"/>
    <property type="molecule type" value="Genomic_DNA"/>
</dbReference>
<evidence type="ECO:0000256" key="3">
    <source>
        <dbReference type="ARBA" id="ARBA00022989"/>
    </source>
</evidence>
<dbReference type="PANTHER" id="PTHR37422:SF13">
    <property type="entry name" value="LIPOPOLYSACCHARIDE BIOSYNTHESIS PROTEIN PA4999-RELATED"/>
    <property type="match status" value="1"/>
</dbReference>
<reference evidence="7" key="1">
    <citation type="journal article" date="2021" name="Proc. Natl. Acad. Sci. U.S.A.">
        <title>Global biogeography of chemosynthetic symbionts reveals both localized and globally distributed symbiont groups. .</title>
        <authorList>
            <person name="Osvatic J.T."/>
            <person name="Wilkins L.G.E."/>
            <person name="Leibrecht L."/>
            <person name="Leray M."/>
            <person name="Zauner S."/>
            <person name="Polzin J."/>
            <person name="Camacho Y."/>
            <person name="Gros O."/>
            <person name="van Gils J.A."/>
            <person name="Eisen J.A."/>
            <person name="Petersen J.M."/>
            <person name="Yuen B."/>
        </authorList>
    </citation>
    <scope>NUCLEOTIDE SEQUENCE</scope>
    <source>
        <strain evidence="7">MAGL173</strain>
    </source>
</reference>
<accession>A0A9E4K811</accession>
<feature type="transmembrane region" description="Helical" evidence="5">
    <location>
        <begin position="168"/>
        <end position="189"/>
    </location>
</feature>
<feature type="transmembrane region" description="Helical" evidence="5">
    <location>
        <begin position="226"/>
        <end position="243"/>
    </location>
</feature>
<feature type="transmembrane region" description="Helical" evidence="5">
    <location>
        <begin position="201"/>
        <end position="220"/>
    </location>
</feature>
<dbReference type="InterPro" id="IPR007016">
    <property type="entry name" value="O-antigen_ligase-rel_domated"/>
</dbReference>
<keyword evidence="4 5" id="KW-0472">Membrane</keyword>
<dbReference type="Pfam" id="PF04932">
    <property type="entry name" value="Wzy_C"/>
    <property type="match status" value="1"/>
</dbReference>
<comment type="caution">
    <text evidence="7">The sequence shown here is derived from an EMBL/GenBank/DDBJ whole genome shotgun (WGS) entry which is preliminary data.</text>
</comment>
<dbReference type="GO" id="GO:0016020">
    <property type="term" value="C:membrane"/>
    <property type="evidence" value="ECO:0007669"/>
    <property type="project" value="UniProtKB-SubCell"/>
</dbReference>
<keyword evidence="3 5" id="KW-1133">Transmembrane helix</keyword>
<comment type="subcellular location">
    <subcellularLocation>
        <location evidence="1">Membrane</location>
        <topology evidence="1">Multi-pass membrane protein</topology>
    </subcellularLocation>
</comment>
<name>A0A9E4K811_9GAMM</name>
<feature type="transmembrane region" description="Helical" evidence="5">
    <location>
        <begin position="393"/>
        <end position="413"/>
    </location>
</feature>